<dbReference type="GO" id="GO:0004376">
    <property type="term" value="F:GPI mannosyltransferase activity"/>
    <property type="evidence" value="ECO:0007669"/>
    <property type="project" value="InterPro"/>
</dbReference>
<dbReference type="Pfam" id="PF04188">
    <property type="entry name" value="Mannosyl_trans2"/>
    <property type="match status" value="1"/>
</dbReference>
<evidence type="ECO:0000256" key="3">
    <source>
        <dbReference type="ARBA" id="ARBA00022502"/>
    </source>
</evidence>
<keyword evidence="4" id="KW-0328">Glycosyltransferase</keyword>
<dbReference type="UniPathway" id="UPA00196"/>
<keyword evidence="5" id="KW-0808">Transferase</keyword>
<dbReference type="RefSeq" id="WP_007921608.1">
    <property type="nucleotide sequence ID" value="NZ_ADVG01000004.1"/>
</dbReference>
<evidence type="ECO:0000256" key="10">
    <source>
        <dbReference type="SAM" id="Phobius"/>
    </source>
</evidence>
<gene>
    <name evidence="11" type="ORF">Krac_3978</name>
</gene>
<dbReference type="GO" id="GO:0031501">
    <property type="term" value="C:mannosyltransferase complex"/>
    <property type="evidence" value="ECO:0007669"/>
    <property type="project" value="TreeGrafter"/>
</dbReference>
<feature type="transmembrane region" description="Helical" evidence="10">
    <location>
        <begin position="385"/>
        <end position="405"/>
    </location>
</feature>
<dbReference type="AlphaFoldDB" id="D6U444"/>
<dbReference type="EMBL" id="ADVG01000004">
    <property type="protein sequence ID" value="EFH83064.1"/>
    <property type="molecule type" value="Genomic_DNA"/>
</dbReference>
<dbReference type="PANTHER" id="PTHR12468">
    <property type="entry name" value="GPI MANNOSYLTRANSFERASE 2"/>
    <property type="match status" value="1"/>
</dbReference>
<comment type="subcellular location">
    <subcellularLocation>
        <location evidence="1">Endoplasmic reticulum membrane</location>
        <topology evidence="1">Multi-pass membrane protein</topology>
    </subcellularLocation>
</comment>
<keyword evidence="9 10" id="KW-0472">Membrane</keyword>
<dbReference type="InterPro" id="IPR007315">
    <property type="entry name" value="PIG-V/Gpi18"/>
</dbReference>
<feature type="transmembrane region" description="Helical" evidence="10">
    <location>
        <begin position="38"/>
        <end position="59"/>
    </location>
</feature>
<name>D6U444_KTERA</name>
<evidence type="ECO:0000256" key="8">
    <source>
        <dbReference type="ARBA" id="ARBA00022989"/>
    </source>
</evidence>
<protein>
    <submittedName>
        <fullName evidence="11">Integral membrane protein</fullName>
    </submittedName>
</protein>
<keyword evidence="6 10" id="KW-0812">Transmembrane</keyword>
<dbReference type="GO" id="GO:0016020">
    <property type="term" value="C:membrane"/>
    <property type="evidence" value="ECO:0007669"/>
    <property type="project" value="GOC"/>
</dbReference>
<comment type="caution">
    <text evidence="11">The sequence shown here is derived from an EMBL/GenBank/DDBJ whole genome shotgun (WGS) entry which is preliminary data.</text>
</comment>
<feature type="transmembrane region" description="Helical" evidence="10">
    <location>
        <begin position="193"/>
        <end position="215"/>
    </location>
</feature>
<evidence type="ECO:0000313" key="12">
    <source>
        <dbReference type="Proteomes" id="UP000004508"/>
    </source>
</evidence>
<comment type="pathway">
    <text evidence="2">Glycolipid biosynthesis; glycosylphosphatidylinositol-anchor biosynthesis.</text>
</comment>
<feature type="transmembrane region" description="Helical" evidence="10">
    <location>
        <begin position="301"/>
        <end position="320"/>
    </location>
</feature>
<feature type="transmembrane region" description="Helical" evidence="10">
    <location>
        <begin position="236"/>
        <end position="257"/>
    </location>
</feature>
<evidence type="ECO:0000256" key="2">
    <source>
        <dbReference type="ARBA" id="ARBA00004687"/>
    </source>
</evidence>
<feature type="transmembrane region" description="Helical" evidence="10">
    <location>
        <begin position="332"/>
        <end position="348"/>
    </location>
</feature>
<evidence type="ECO:0000256" key="1">
    <source>
        <dbReference type="ARBA" id="ARBA00004477"/>
    </source>
</evidence>
<keyword evidence="3" id="KW-0337">GPI-anchor biosynthesis</keyword>
<evidence type="ECO:0000256" key="6">
    <source>
        <dbReference type="ARBA" id="ARBA00022692"/>
    </source>
</evidence>
<dbReference type="STRING" id="485913.Krac_3978"/>
<accession>D6U444</accession>
<organism evidence="11 12">
    <name type="scientific">Ktedonobacter racemifer DSM 44963</name>
    <dbReference type="NCBI Taxonomy" id="485913"/>
    <lineage>
        <taxon>Bacteria</taxon>
        <taxon>Bacillati</taxon>
        <taxon>Chloroflexota</taxon>
        <taxon>Ktedonobacteria</taxon>
        <taxon>Ktedonobacterales</taxon>
        <taxon>Ktedonobacteraceae</taxon>
        <taxon>Ktedonobacter</taxon>
    </lineage>
</organism>
<proteinExistence type="predicted"/>
<dbReference type="eggNOG" id="COG5542">
    <property type="taxonomic scope" value="Bacteria"/>
</dbReference>
<sequence length="406" mass="47184">MVIEQISIEKLRKLDNTPGATRTRWLDNKWIYAVKQIFPLYFALHMALLVLSCCVVLFVQSDFSATHPHLQDLLLYWSRKDVGWYRRIATEGYTDVQRTAFFPLFPLLIRLGTYVTGLNGFYVGAFISNAAWFVLLVILFQLVKEDYDEKRAQATVLYLSLFPTSFFFATAYTEAPFLCLTLLSFYHLRRGRWWLAALFAFFAGLTRSAGVFLALPFCYEYMRQRQFNVRAIRLDVISLFIIPLSVILFAGYCYISFGDPLAFSHAQTFWSRVLSVPWYGIVEAFSVAWRSGLLGFWGIRNLMDVGCVLFVFFLLLLGSFGPWRLGKERTSYLILAWTFYLFVLLVPVHSDFPLQSMPRFMLEIFPAFIILADFDKVPFIRLNYFLVSGVLLFVMMTQFLTGHWIV</sequence>
<evidence type="ECO:0000256" key="7">
    <source>
        <dbReference type="ARBA" id="ARBA00022824"/>
    </source>
</evidence>
<dbReference type="Proteomes" id="UP000004508">
    <property type="component" value="Unassembled WGS sequence"/>
</dbReference>
<reference evidence="11 12" key="1">
    <citation type="journal article" date="2011" name="Stand. Genomic Sci.">
        <title>Non-contiguous finished genome sequence and contextual data of the filamentous soil bacterium Ktedonobacter racemifer type strain (SOSP1-21).</title>
        <authorList>
            <person name="Chang Y.J."/>
            <person name="Land M."/>
            <person name="Hauser L."/>
            <person name="Chertkov O."/>
            <person name="Del Rio T.G."/>
            <person name="Nolan M."/>
            <person name="Copeland A."/>
            <person name="Tice H."/>
            <person name="Cheng J.F."/>
            <person name="Lucas S."/>
            <person name="Han C."/>
            <person name="Goodwin L."/>
            <person name="Pitluck S."/>
            <person name="Ivanova N."/>
            <person name="Ovchinikova G."/>
            <person name="Pati A."/>
            <person name="Chen A."/>
            <person name="Palaniappan K."/>
            <person name="Mavromatis K."/>
            <person name="Liolios K."/>
            <person name="Brettin T."/>
            <person name="Fiebig A."/>
            <person name="Rohde M."/>
            <person name="Abt B."/>
            <person name="Goker M."/>
            <person name="Detter J.C."/>
            <person name="Woyke T."/>
            <person name="Bristow J."/>
            <person name="Eisen J.A."/>
            <person name="Markowitz V."/>
            <person name="Hugenholtz P."/>
            <person name="Kyrpides N.C."/>
            <person name="Klenk H.P."/>
            <person name="Lapidus A."/>
        </authorList>
    </citation>
    <scope>NUCLEOTIDE SEQUENCE [LARGE SCALE GENOMIC DNA]</scope>
    <source>
        <strain evidence="12">DSM 44963</strain>
    </source>
</reference>
<evidence type="ECO:0000256" key="9">
    <source>
        <dbReference type="ARBA" id="ARBA00023136"/>
    </source>
</evidence>
<dbReference type="GO" id="GO:0000009">
    <property type="term" value="F:alpha-1,6-mannosyltransferase activity"/>
    <property type="evidence" value="ECO:0007669"/>
    <property type="project" value="InterPro"/>
</dbReference>
<evidence type="ECO:0000313" key="11">
    <source>
        <dbReference type="EMBL" id="EFH83064.1"/>
    </source>
</evidence>
<keyword evidence="8 10" id="KW-1133">Transmembrane helix</keyword>
<dbReference type="InParanoid" id="D6U444"/>
<evidence type="ECO:0000256" key="5">
    <source>
        <dbReference type="ARBA" id="ARBA00022679"/>
    </source>
</evidence>
<feature type="transmembrane region" description="Helical" evidence="10">
    <location>
        <begin position="121"/>
        <end position="143"/>
    </location>
</feature>
<keyword evidence="12" id="KW-1185">Reference proteome</keyword>
<dbReference type="GO" id="GO:0006506">
    <property type="term" value="P:GPI anchor biosynthetic process"/>
    <property type="evidence" value="ECO:0007669"/>
    <property type="project" value="UniProtKB-UniPathway"/>
</dbReference>
<feature type="transmembrane region" description="Helical" evidence="10">
    <location>
        <begin position="155"/>
        <end position="173"/>
    </location>
</feature>
<keyword evidence="7" id="KW-0256">Endoplasmic reticulum</keyword>
<dbReference type="PANTHER" id="PTHR12468:SF2">
    <property type="entry name" value="GPI MANNOSYLTRANSFERASE 2"/>
    <property type="match status" value="1"/>
</dbReference>
<evidence type="ECO:0000256" key="4">
    <source>
        <dbReference type="ARBA" id="ARBA00022676"/>
    </source>
</evidence>
<dbReference type="OrthoDB" id="141091at2"/>